<dbReference type="Pfam" id="PF00551">
    <property type="entry name" value="Formyl_trans_N"/>
    <property type="match status" value="1"/>
</dbReference>
<evidence type="ECO:0000313" key="5">
    <source>
        <dbReference type="Proteomes" id="UP000799772"/>
    </source>
</evidence>
<dbReference type="GO" id="GO:0005739">
    <property type="term" value="C:mitochondrion"/>
    <property type="evidence" value="ECO:0007669"/>
    <property type="project" value="TreeGrafter"/>
</dbReference>
<dbReference type="SUPFAM" id="SSF53328">
    <property type="entry name" value="Formyltransferase"/>
    <property type="match status" value="1"/>
</dbReference>
<comment type="caution">
    <text evidence="4">The sequence shown here is derived from an EMBL/GenBank/DDBJ whole genome shotgun (WGS) entry which is preliminary data.</text>
</comment>
<dbReference type="PANTHER" id="PTHR11138:SF5">
    <property type="entry name" value="METHIONYL-TRNA FORMYLTRANSFERASE, MITOCHONDRIAL"/>
    <property type="match status" value="1"/>
</dbReference>
<gene>
    <name evidence="4" type="ORF">NA57DRAFT_17364</name>
</gene>
<dbReference type="OrthoDB" id="10268103at2759"/>
<dbReference type="Gene3D" id="3.40.50.12230">
    <property type="match status" value="1"/>
</dbReference>
<dbReference type="InterPro" id="IPR002376">
    <property type="entry name" value="Formyl_transf_N"/>
</dbReference>
<feature type="compositionally biased region" description="Basic and acidic residues" evidence="2">
    <location>
        <begin position="229"/>
        <end position="245"/>
    </location>
</feature>
<dbReference type="GO" id="GO:0004479">
    <property type="term" value="F:methionyl-tRNA formyltransferase activity"/>
    <property type="evidence" value="ECO:0007669"/>
    <property type="project" value="UniProtKB-EC"/>
</dbReference>
<dbReference type="InterPro" id="IPR041711">
    <property type="entry name" value="Met-tRNA-FMT_N"/>
</dbReference>
<accession>A0A9P4IM36</accession>
<dbReference type="Proteomes" id="UP000799772">
    <property type="component" value="Unassembled WGS sequence"/>
</dbReference>
<feature type="region of interest" description="Disordered" evidence="2">
    <location>
        <begin position="215"/>
        <end position="245"/>
    </location>
</feature>
<evidence type="ECO:0000259" key="3">
    <source>
        <dbReference type="Pfam" id="PF00551"/>
    </source>
</evidence>
<dbReference type="EMBL" id="ML978124">
    <property type="protein sequence ID" value="KAF2100952.1"/>
    <property type="molecule type" value="Genomic_DNA"/>
</dbReference>
<reference evidence="4" key="1">
    <citation type="journal article" date="2020" name="Stud. Mycol.">
        <title>101 Dothideomycetes genomes: a test case for predicting lifestyles and emergence of pathogens.</title>
        <authorList>
            <person name="Haridas S."/>
            <person name="Albert R."/>
            <person name="Binder M."/>
            <person name="Bloem J."/>
            <person name="Labutti K."/>
            <person name="Salamov A."/>
            <person name="Andreopoulos B."/>
            <person name="Baker S."/>
            <person name="Barry K."/>
            <person name="Bills G."/>
            <person name="Bluhm B."/>
            <person name="Cannon C."/>
            <person name="Castanera R."/>
            <person name="Culley D."/>
            <person name="Daum C."/>
            <person name="Ezra D."/>
            <person name="Gonzalez J."/>
            <person name="Henrissat B."/>
            <person name="Kuo A."/>
            <person name="Liang C."/>
            <person name="Lipzen A."/>
            <person name="Lutzoni F."/>
            <person name="Magnuson J."/>
            <person name="Mondo S."/>
            <person name="Nolan M."/>
            <person name="Ohm R."/>
            <person name="Pangilinan J."/>
            <person name="Park H.-J."/>
            <person name="Ramirez L."/>
            <person name="Alfaro M."/>
            <person name="Sun H."/>
            <person name="Tritt A."/>
            <person name="Yoshinaga Y."/>
            <person name="Zwiers L.-H."/>
            <person name="Turgeon B."/>
            <person name="Goodwin S."/>
            <person name="Spatafora J."/>
            <person name="Crous P."/>
            <person name="Grigoriev I."/>
        </authorList>
    </citation>
    <scope>NUCLEOTIDE SEQUENCE</scope>
    <source>
        <strain evidence="4">CBS 133067</strain>
    </source>
</reference>
<feature type="domain" description="Formyl transferase N-terminal" evidence="3">
    <location>
        <begin position="5"/>
        <end position="163"/>
    </location>
</feature>
<dbReference type="CDD" id="cd08646">
    <property type="entry name" value="FMT_core_Met-tRNA-FMT_N"/>
    <property type="match status" value="1"/>
</dbReference>
<sequence>VDPLRILFCGSDSFSIASLNALYDQKSKNHGLISSIDVVCRPGKRVGRGLKEVREVPIKQAAQNLELPIHEIDTFTGWQPPVPDQGPINLIIAVSFGLFIPPRILGSAQYGGINVHPSILPDLRGPAPIQHAIIRDRESWGVTVQTLHPKHFDQGTILFRERFEERIWPRGTTPKFAKAGSGALYGYFERQLATLGAQSLIRTLEDRLYIEPPAQLSQTSNHVEQTPKAIDHASKIGSEDRRIDW</sequence>
<keyword evidence="5" id="KW-1185">Reference proteome</keyword>
<feature type="compositionally biased region" description="Polar residues" evidence="2">
    <location>
        <begin position="215"/>
        <end position="224"/>
    </location>
</feature>
<dbReference type="PANTHER" id="PTHR11138">
    <property type="entry name" value="METHIONYL-TRNA FORMYLTRANSFERASE"/>
    <property type="match status" value="1"/>
</dbReference>
<dbReference type="EC" id="2.1.2.9" evidence="1"/>
<protein>
    <recommendedName>
        <fullName evidence="1">methionyl-tRNA formyltransferase</fullName>
        <ecNumber evidence="1">2.1.2.9</ecNumber>
    </recommendedName>
</protein>
<proteinExistence type="predicted"/>
<feature type="non-terminal residue" evidence="4">
    <location>
        <position position="245"/>
    </location>
</feature>
<feature type="non-terminal residue" evidence="4">
    <location>
        <position position="1"/>
    </location>
</feature>
<evidence type="ECO:0000256" key="2">
    <source>
        <dbReference type="SAM" id="MobiDB-lite"/>
    </source>
</evidence>
<name>A0A9P4IM36_9PEZI</name>
<organism evidence="4 5">
    <name type="scientific">Rhizodiscina lignyota</name>
    <dbReference type="NCBI Taxonomy" id="1504668"/>
    <lineage>
        <taxon>Eukaryota</taxon>
        <taxon>Fungi</taxon>
        <taxon>Dikarya</taxon>
        <taxon>Ascomycota</taxon>
        <taxon>Pezizomycotina</taxon>
        <taxon>Dothideomycetes</taxon>
        <taxon>Pleosporomycetidae</taxon>
        <taxon>Aulographales</taxon>
        <taxon>Rhizodiscinaceae</taxon>
        <taxon>Rhizodiscina</taxon>
    </lineage>
</organism>
<dbReference type="InterPro" id="IPR036477">
    <property type="entry name" value="Formyl_transf_N_sf"/>
</dbReference>
<evidence type="ECO:0000313" key="4">
    <source>
        <dbReference type="EMBL" id="KAF2100952.1"/>
    </source>
</evidence>
<evidence type="ECO:0000256" key="1">
    <source>
        <dbReference type="ARBA" id="ARBA00012261"/>
    </source>
</evidence>
<dbReference type="AlphaFoldDB" id="A0A9P4IM36"/>